<dbReference type="GO" id="GO:0005634">
    <property type="term" value="C:nucleus"/>
    <property type="evidence" value="ECO:0007669"/>
    <property type="project" value="InterPro"/>
</dbReference>
<proteinExistence type="inferred from homology"/>
<evidence type="ECO:0000256" key="2">
    <source>
        <dbReference type="RuleBase" id="RU003876"/>
    </source>
</evidence>
<dbReference type="SUPFAM" id="SSF143113">
    <property type="entry name" value="NAP-like"/>
    <property type="match status" value="1"/>
</dbReference>
<dbReference type="InterPro" id="IPR037231">
    <property type="entry name" value="NAP-like_sf"/>
</dbReference>
<dbReference type="PANTHER" id="PTHR11875">
    <property type="entry name" value="TESTIS-SPECIFIC Y-ENCODED PROTEIN"/>
    <property type="match status" value="1"/>
</dbReference>
<feature type="non-terminal residue" evidence="4">
    <location>
        <position position="1"/>
    </location>
</feature>
<dbReference type="EMBL" id="CAJNNW010019779">
    <property type="protein sequence ID" value="CAE8665150.1"/>
    <property type="molecule type" value="Genomic_DNA"/>
</dbReference>
<feature type="compositionally biased region" description="Low complexity" evidence="3">
    <location>
        <begin position="35"/>
        <end position="51"/>
    </location>
</feature>
<dbReference type="Gene3D" id="3.30.1120.90">
    <property type="entry name" value="Nucleosome assembly protein"/>
    <property type="match status" value="1"/>
</dbReference>
<feature type="region of interest" description="Disordered" evidence="3">
    <location>
        <begin position="31"/>
        <end position="51"/>
    </location>
</feature>
<evidence type="ECO:0000256" key="1">
    <source>
        <dbReference type="ARBA" id="ARBA00009947"/>
    </source>
</evidence>
<sequence length="319" mass="35732">VERQALERKYGALYAPILTRRRQRLAAVDVPGFAPEPSQGQSSSSASTAAPVATPAVPGFWRTVLQNSGEFQEDIEEHDEPVLDYLLDITSEPLDESGLSGFRVIFHFQPNPFFTNTELVKVYHTSRPNLFVDRLDCDHIEASPITWQGGKNVTVEVVTRKKSWRKKQKPKREEVSRPSLFRTFFRNLGPDEEIPEEELADEDDSEDPMDIMECLISDDFEQGKALRDYIVPHAVRWFTGDACDDFDDDETDDEEEEEEQKLDGDDEEEEEEKEGKMEEDATSTALSSSKEGAAGDGGRGASEGSQASSQLPQESCSGQ</sequence>
<organism evidence="4 5">
    <name type="scientific">Polarella glacialis</name>
    <name type="common">Dinoflagellate</name>
    <dbReference type="NCBI Taxonomy" id="89957"/>
    <lineage>
        <taxon>Eukaryota</taxon>
        <taxon>Sar</taxon>
        <taxon>Alveolata</taxon>
        <taxon>Dinophyceae</taxon>
        <taxon>Suessiales</taxon>
        <taxon>Suessiaceae</taxon>
        <taxon>Polarella</taxon>
    </lineage>
</organism>
<gene>
    <name evidence="4" type="ORF">PGLA2088_LOCUS15832</name>
</gene>
<evidence type="ECO:0000313" key="5">
    <source>
        <dbReference type="Proteomes" id="UP000626109"/>
    </source>
</evidence>
<dbReference type="AlphaFoldDB" id="A0A813IXL0"/>
<feature type="region of interest" description="Disordered" evidence="3">
    <location>
        <begin position="242"/>
        <end position="319"/>
    </location>
</feature>
<feature type="compositionally biased region" description="Acidic residues" evidence="3">
    <location>
        <begin position="242"/>
        <end position="272"/>
    </location>
</feature>
<evidence type="ECO:0000313" key="4">
    <source>
        <dbReference type="EMBL" id="CAE8665150.1"/>
    </source>
</evidence>
<dbReference type="Proteomes" id="UP000626109">
    <property type="component" value="Unassembled WGS sequence"/>
</dbReference>
<protein>
    <recommendedName>
        <fullName evidence="6">Nucleosome assembly protein</fullName>
    </recommendedName>
</protein>
<comment type="caution">
    <text evidence="4">The sequence shown here is derived from an EMBL/GenBank/DDBJ whole genome shotgun (WGS) entry which is preliminary data.</text>
</comment>
<dbReference type="GO" id="GO:0006334">
    <property type="term" value="P:nucleosome assembly"/>
    <property type="evidence" value="ECO:0007669"/>
    <property type="project" value="InterPro"/>
</dbReference>
<evidence type="ECO:0008006" key="6">
    <source>
        <dbReference type="Google" id="ProtNLM"/>
    </source>
</evidence>
<feature type="compositionally biased region" description="Polar residues" evidence="3">
    <location>
        <begin position="303"/>
        <end position="319"/>
    </location>
</feature>
<accession>A0A813IXL0</accession>
<evidence type="ECO:0000256" key="3">
    <source>
        <dbReference type="SAM" id="MobiDB-lite"/>
    </source>
</evidence>
<name>A0A813IXL0_POLGL</name>
<reference evidence="4" key="1">
    <citation type="submission" date="2021-02" db="EMBL/GenBank/DDBJ databases">
        <authorList>
            <person name="Dougan E. K."/>
            <person name="Rhodes N."/>
            <person name="Thang M."/>
            <person name="Chan C."/>
        </authorList>
    </citation>
    <scope>NUCLEOTIDE SEQUENCE</scope>
</reference>
<dbReference type="Pfam" id="PF00956">
    <property type="entry name" value="NAP"/>
    <property type="match status" value="1"/>
</dbReference>
<dbReference type="InterPro" id="IPR002164">
    <property type="entry name" value="NAP_family"/>
</dbReference>
<comment type="similarity">
    <text evidence="1 2">Belongs to the nucleosome assembly protein (NAP) family.</text>
</comment>